<gene>
    <name evidence="3" type="ORF">DCS45_15715</name>
</gene>
<dbReference type="Gene3D" id="1.10.540.10">
    <property type="entry name" value="Acyl-CoA dehydrogenase/oxidase, N-terminal domain"/>
    <property type="match status" value="1"/>
</dbReference>
<comment type="caution">
    <text evidence="3">The sequence shown here is derived from an EMBL/GenBank/DDBJ whole genome shotgun (WGS) entry which is preliminary data.</text>
</comment>
<evidence type="ECO:0000256" key="1">
    <source>
        <dbReference type="ARBA" id="ARBA00022946"/>
    </source>
</evidence>
<dbReference type="PANTHER" id="PTHR42807:SF1">
    <property type="entry name" value="GLUTARYL-COA DEHYDROGENASE, MITOCHONDRIAL"/>
    <property type="match status" value="1"/>
</dbReference>
<dbReference type="GO" id="GO:0046949">
    <property type="term" value="P:fatty-acyl-CoA biosynthetic process"/>
    <property type="evidence" value="ECO:0007669"/>
    <property type="project" value="TreeGrafter"/>
</dbReference>
<dbReference type="GO" id="GO:0004361">
    <property type="term" value="F:glutaryl-CoA dehydrogenase activity"/>
    <property type="evidence" value="ECO:0007669"/>
    <property type="project" value="TreeGrafter"/>
</dbReference>
<dbReference type="PANTHER" id="PTHR42807">
    <property type="entry name" value="GLUTARYL-COA DEHYDROGENASE, MITOCHONDRIAL"/>
    <property type="match status" value="1"/>
</dbReference>
<dbReference type="AlphaFoldDB" id="A0A348WFJ0"/>
<dbReference type="InterPro" id="IPR037069">
    <property type="entry name" value="AcylCoA_DH/ox_N_sf"/>
</dbReference>
<dbReference type="InterPro" id="IPR052033">
    <property type="entry name" value="Glutaryl-CoA_DH_mitochondrial"/>
</dbReference>
<keyword evidence="1" id="KW-0809">Transit peptide</keyword>
<dbReference type="GO" id="GO:0050660">
    <property type="term" value="F:flavin adenine dinucleotide binding"/>
    <property type="evidence" value="ECO:0007669"/>
    <property type="project" value="InterPro"/>
</dbReference>
<protein>
    <submittedName>
        <fullName evidence="3">Acyl-CoA dehydrogenase</fullName>
    </submittedName>
</protein>
<dbReference type="InterPro" id="IPR009100">
    <property type="entry name" value="AcylCoA_DH/oxidase_NM_dom_sf"/>
</dbReference>
<keyword evidence="2" id="KW-0560">Oxidoreductase</keyword>
<dbReference type="GO" id="GO:0033539">
    <property type="term" value="P:fatty acid beta-oxidation using acyl-CoA dehydrogenase"/>
    <property type="evidence" value="ECO:0007669"/>
    <property type="project" value="TreeGrafter"/>
</dbReference>
<evidence type="ECO:0000313" key="3">
    <source>
        <dbReference type="EMBL" id="HAR53302.1"/>
    </source>
</evidence>
<dbReference type="GO" id="GO:0000062">
    <property type="term" value="F:fatty-acyl-CoA binding"/>
    <property type="evidence" value="ECO:0007669"/>
    <property type="project" value="TreeGrafter"/>
</dbReference>
<sequence>MSLDAPSLKPKDKPDLGSFDWQDAFRLNDQLEEDERMIAESARSFAQEKLQPRVIEAYAQEKTDPEIFR</sequence>
<reference evidence="3 4" key="1">
    <citation type="journal article" date="2018" name="Nat. Biotechnol.">
        <title>A standardized bacterial taxonomy based on genome phylogeny substantially revises the tree of life.</title>
        <authorList>
            <person name="Parks D.H."/>
            <person name="Chuvochina M."/>
            <person name="Waite D.W."/>
            <person name="Rinke C."/>
            <person name="Skarshewski A."/>
            <person name="Chaumeil P.A."/>
            <person name="Hugenholtz P."/>
        </authorList>
    </citation>
    <scope>NUCLEOTIDE SEQUENCE [LARGE SCALE GENOMIC DNA]</scope>
    <source>
        <strain evidence="3">UBA9169</strain>
    </source>
</reference>
<evidence type="ECO:0000256" key="2">
    <source>
        <dbReference type="ARBA" id="ARBA00023002"/>
    </source>
</evidence>
<dbReference type="EMBL" id="DMVW01000152">
    <property type="protein sequence ID" value="HAR53302.1"/>
    <property type="molecule type" value="Genomic_DNA"/>
</dbReference>
<dbReference type="Proteomes" id="UP000264719">
    <property type="component" value="Unassembled WGS sequence"/>
</dbReference>
<evidence type="ECO:0000313" key="4">
    <source>
        <dbReference type="Proteomes" id="UP000264719"/>
    </source>
</evidence>
<proteinExistence type="predicted"/>
<feature type="non-terminal residue" evidence="3">
    <location>
        <position position="69"/>
    </location>
</feature>
<organism evidence="3 4">
    <name type="scientific">Roseovarius nubinhibens</name>
    <dbReference type="NCBI Taxonomy" id="314263"/>
    <lineage>
        <taxon>Bacteria</taxon>
        <taxon>Pseudomonadati</taxon>
        <taxon>Pseudomonadota</taxon>
        <taxon>Alphaproteobacteria</taxon>
        <taxon>Rhodobacterales</taxon>
        <taxon>Roseobacteraceae</taxon>
        <taxon>Roseovarius</taxon>
    </lineage>
</organism>
<accession>A0A348WFJ0</accession>
<name>A0A348WFJ0_9RHOB</name>
<dbReference type="SUPFAM" id="SSF56645">
    <property type="entry name" value="Acyl-CoA dehydrogenase NM domain-like"/>
    <property type="match status" value="1"/>
</dbReference>